<dbReference type="RefSeq" id="WP_014437330.1">
    <property type="nucleotide sequence ID" value="NC_017080.1"/>
</dbReference>
<gene>
    <name evidence="1" type="ordered locus">PSMK_19530</name>
</gene>
<reference evidence="1 2" key="1">
    <citation type="submission" date="2012-02" db="EMBL/GenBank/DDBJ databases">
        <title>Complete genome sequence of Phycisphaera mikurensis NBRC 102666.</title>
        <authorList>
            <person name="Ankai A."/>
            <person name="Hosoyama A."/>
            <person name="Terui Y."/>
            <person name="Sekine M."/>
            <person name="Fukai R."/>
            <person name="Kato Y."/>
            <person name="Nakamura S."/>
            <person name="Yamada-Narita S."/>
            <person name="Kawakoshi A."/>
            <person name="Fukunaga Y."/>
            <person name="Yamazaki S."/>
            <person name="Fujita N."/>
        </authorList>
    </citation>
    <scope>NUCLEOTIDE SEQUENCE [LARGE SCALE GENOMIC DNA]</scope>
    <source>
        <strain evidence="2">NBRC 102666 / KCTC 22515 / FYK2301M01</strain>
    </source>
</reference>
<organism evidence="1 2">
    <name type="scientific">Phycisphaera mikurensis (strain NBRC 102666 / KCTC 22515 / FYK2301M01)</name>
    <dbReference type="NCBI Taxonomy" id="1142394"/>
    <lineage>
        <taxon>Bacteria</taxon>
        <taxon>Pseudomonadati</taxon>
        <taxon>Planctomycetota</taxon>
        <taxon>Phycisphaerae</taxon>
        <taxon>Phycisphaerales</taxon>
        <taxon>Phycisphaeraceae</taxon>
        <taxon>Phycisphaera</taxon>
    </lineage>
</organism>
<evidence type="ECO:0000313" key="2">
    <source>
        <dbReference type="Proteomes" id="UP000007881"/>
    </source>
</evidence>
<dbReference type="InterPro" id="IPR036397">
    <property type="entry name" value="RNaseH_sf"/>
</dbReference>
<dbReference type="Proteomes" id="UP000007881">
    <property type="component" value="Chromosome"/>
</dbReference>
<name>I0IFS4_PHYMF</name>
<dbReference type="GO" id="GO:0003676">
    <property type="term" value="F:nucleic acid binding"/>
    <property type="evidence" value="ECO:0007669"/>
    <property type="project" value="InterPro"/>
</dbReference>
<evidence type="ECO:0000313" key="1">
    <source>
        <dbReference type="EMBL" id="BAM04112.1"/>
    </source>
</evidence>
<dbReference type="AlphaFoldDB" id="I0IFS4"/>
<dbReference type="STRING" id="1142394.PSMK_19530"/>
<accession>I0IFS4</accession>
<dbReference type="SUPFAM" id="SSF53098">
    <property type="entry name" value="Ribonuclease H-like"/>
    <property type="match status" value="2"/>
</dbReference>
<proteinExistence type="predicted"/>
<keyword evidence="2" id="KW-1185">Reference proteome</keyword>
<dbReference type="KEGG" id="phm:PSMK_19530"/>
<protein>
    <submittedName>
        <fullName evidence="1">Uncharacterized protein</fullName>
    </submittedName>
</protein>
<dbReference type="OrthoDB" id="5498373at2"/>
<dbReference type="InterPro" id="IPR012337">
    <property type="entry name" value="RNaseH-like_sf"/>
</dbReference>
<sequence length="332" mass="34692">MLVYAGIDEAGYGPLFGPLTVGRCVLEIGALPSPAAGPDPLAWRPPDLWARLSRVVCRTVGEARRSGRIPVNDSKKLTGRAAGLAHLERGVLAFADLAGQRPATEAAWFDAVAAGLPTPLPPWYRAAPTPPLPASVPAGELAVARGQLAAAAARIGVAAAPFSVAVVLEDAFNAEAGGPGGKAAVNLARAMGRLRELWRTRGGDGPVVAVDRQGGRTRYGAALRAALPGARLEVLAETPSLSAYRLLGDGRWMLVRFEVQAEERHLPVALASMAAKYSRELLMARFAAFFAAACPGVASTKGYGVDAARFAREIEPRLPGLGIAMGALRRRS</sequence>
<dbReference type="eggNOG" id="COG0164">
    <property type="taxonomic scope" value="Bacteria"/>
</dbReference>
<dbReference type="HOGENOM" id="CLU_056340_0_0_0"/>
<dbReference type="EMBL" id="AP012338">
    <property type="protein sequence ID" value="BAM04112.1"/>
    <property type="molecule type" value="Genomic_DNA"/>
</dbReference>
<dbReference type="Gene3D" id="3.30.420.10">
    <property type="entry name" value="Ribonuclease H-like superfamily/Ribonuclease H"/>
    <property type="match status" value="2"/>
</dbReference>